<evidence type="ECO:0000256" key="3">
    <source>
        <dbReference type="ARBA" id="ARBA00022763"/>
    </source>
</evidence>
<dbReference type="CDD" id="cd00221">
    <property type="entry name" value="Vsr"/>
    <property type="match status" value="1"/>
</dbReference>
<dbReference type="InterPro" id="IPR004603">
    <property type="entry name" value="DNA_mismatch_endonuc_vsr"/>
</dbReference>
<keyword evidence="2 7" id="KW-0255">Endonuclease</keyword>
<dbReference type="SUPFAM" id="SSF52980">
    <property type="entry name" value="Restriction endonuclease-like"/>
    <property type="match status" value="1"/>
</dbReference>
<dbReference type="InterPro" id="IPR011335">
    <property type="entry name" value="Restrct_endonuc-II-like"/>
</dbReference>
<evidence type="ECO:0000256" key="2">
    <source>
        <dbReference type="ARBA" id="ARBA00022759"/>
    </source>
</evidence>
<dbReference type="AlphaFoldDB" id="A0A1X1WB41"/>
<sequence>MAAIRRTDTRPELLLRSALHARGLRFRKDYAVRAEGRIIRPDVAFTRYRVAVFLDGCFWHGCPEHGRPPKSNNSYWLPKLAKNAQRDIEQTQILTEAGWTVVRLWEHVAIGDAVSTVCDALREAGAPP</sequence>
<proteinExistence type="inferred from homology"/>
<dbReference type="EMBL" id="LQPC01000049">
    <property type="protein sequence ID" value="ORV83827.1"/>
    <property type="molecule type" value="Genomic_DNA"/>
</dbReference>
<dbReference type="NCBIfam" id="TIGR00632">
    <property type="entry name" value="vsr"/>
    <property type="match status" value="1"/>
</dbReference>
<keyword evidence="3" id="KW-0227">DNA damage</keyword>
<evidence type="ECO:0000256" key="1">
    <source>
        <dbReference type="ARBA" id="ARBA00022722"/>
    </source>
</evidence>
<keyword evidence="4" id="KW-0378">Hydrolase</keyword>
<evidence type="ECO:0000256" key="5">
    <source>
        <dbReference type="ARBA" id="ARBA00023204"/>
    </source>
</evidence>
<dbReference type="GO" id="GO:0004519">
    <property type="term" value="F:endonuclease activity"/>
    <property type="evidence" value="ECO:0007669"/>
    <property type="project" value="UniProtKB-KW"/>
</dbReference>
<name>A0A1X1WB41_MYCIR</name>
<protein>
    <submittedName>
        <fullName evidence="7">Very short patch repair endonuclease</fullName>
    </submittedName>
</protein>
<evidence type="ECO:0000313" key="7">
    <source>
        <dbReference type="EMBL" id="ORV83827.1"/>
    </source>
</evidence>
<keyword evidence="1" id="KW-0540">Nuclease</keyword>
<evidence type="ECO:0000256" key="4">
    <source>
        <dbReference type="ARBA" id="ARBA00022801"/>
    </source>
</evidence>
<keyword evidence="5" id="KW-0234">DNA repair</keyword>
<dbReference type="Gene3D" id="3.40.960.10">
    <property type="entry name" value="VSR Endonuclease"/>
    <property type="match status" value="1"/>
</dbReference>
<comment type="similarity">
    <text evidence="6">Belongs to the Vsr family.</text>
</comment>
<evidence type="ECO:0000256" key="6">
    <source>
        <dbReference type="ARBA" id="ARBA00029466"/>
    </source>
</evidence>
<comment type="caution">
    <text evidence="7">The sequence shown here is derived from an EMBL/GenBank/DDBJ whole genome shotgun (WGS) entry which is preliminary data.</text>
</comment>
<accession>A0A1X1WB41</accession>
<organism evidence="7 8">
    <name type="scientific">Mycolicibacterium iranicum</name>
    <name type="common">Mycobacterium iranicum</name>
    <dbReference type="NCBI Taxonomy" id="912594"/>
    <lineage>
        <taxon>Bacteria</taxon>
        <taxon>Bacillati</taxon>
        <taxon>Actinomycetota</taxon>
        <taxon>Actinomycetes</taxon>
        <taxon>Mycobacteriales</taxon>
        <taxon>Mycobacteriaceae</taxon>
        <taxon>Mycolicibacterium</taxon>
    </lineage>
</organism>
<gene>
    <name evidence="7" type="ORF">AWC12_24805</name>
</gene>
<dbReference type="Proteomes" id="UP000193622">
    <property type="component" value="Unassembled WGS sequence"/>
</dbReference>
<reference evidence="7 8" key="1">
    <citation type="submission" date="2016-01" db="EMBL/GenBank/DDBJ databases">
        <title>The new phylogeny of the genus Mycobacterium.</title>
        <authorList>
            <person name="Tarcisio F."/>
            <person name="Conor M."/>
            <person name="Antonella G."/>
            <person name="Elisabetta G."/>
            <person name="Giulia F.S."/>
            <person name="Sara T."/>
            <person name="Anna F."/>
            <person name="Clotilde B."/>
            <person name="Roberto B."/>
            <person name="Veronica D.S."/>
            <person name="Fabio R."/>
            <person name="Monica P."/>
            <person name="Olivier J."/>
            <person name="Enrico T."/>
            <person name="Nicola S."/>
        </authorList>
    </citation>
    <scope>NUCLEOTIDE SEQUENCE [LARGE SCALE GENOMIC DNA]</scope>
    <source>
        <strain evidence="7 8">DSM 45541</strain>
    </source>
</reference>
<dbReference type="GO" id="GO:0016787">
    <property type="term" value="F:hydrolase activity"/>
    <property type="evidence" value="ECO:0007669"/>
    <property type="project" value="UniProtKB-KW"/>
</dbReference>
<dbReference type="Pfam" id="PF03852">
    <property type="entry name" value="Vsr"/>
    <property type="match status" value="1"/>
</dbReference>
<dbReference type="GO" id="GO:0006298">
    <property type="term" value="P:mismatch repair"/>
    <property type="evidence" value="ECO:0007669"/>
    <property type="project" value="InterPro"/>
</dbReference>
<evidence type="ECO:0000313" key="8">
    <source>
        <dbReference type="Proteomes" id="UP000193622"/>
    </source>
</evidence>